<organism evidence="1 2">
    <name type="scientific">Limnobaculum allomyrinae</name>
    <dbReference type="NCBI Taxonomy" id="2791986"/>
    <lineage>
        <taxon>Bacteria</taxon>
        <taxon>Pseudomonadati</taxon>
        <taxon>Pseudomonadota</taxon>
        <taxon>Gammaproteobacteria</taxon>
        <taxon>Enterobacterales</taxon>
        <taxon>Budviciaceae</taxon>
        <taxon>Limnobaculum</taxon>
    </lineage>
</organism>
<reference evidence="1 2" key="1">
    <citation type="submission" date="2020-11" db="EMBL/GenBank/DDBJ databases">
        <title>Insectihabitans protaetiae gen. nov. sp. nov. and Insectihabitans allomyrinae sp. nov., isolated from larvae of Protaetia brevitarsis seulensis and Allomyrina dichotoma, respectively.</title>
        <authorList>
            <person name="Lee S.D."/>
            <person name="Byeon Y.-S."/>
            <person name="Kim S.-M."/>
            <person name="Yang H.L."/>
            <person name="Kim I.S."/>
        </authorList>
    </citation>
    <scope>NUCLEOTIDE SEQUENCE [LARGE SCALE GENOMIC DNA]</scope>
    <source>
        <strain evidence="1 2">BWR-B9</strain>
    </source>
</reference>
<dbReference type="EMBL" id="JADRCR010000004">
    <property type="protein sequence ID" value="MBK5143944.1"/>
    <property type="molecule type" value="Genomic_DNA"/>
</dbReference>
<gene>
    <name evidence="1" type="ORF">I2494_09465</name>
</gene>
<name>A0ABS1IQL4_9GAMM</name>
<keyword evidence="2" id="KW-1185">Reference proteome</keyword>
<comment type="caution">
    <text evidence="1">The sequence shown here is derived from an EMBL/GenBank/DDBJ whole genome shotgun (WGS) entry which is preliminary data.</text>
</comment>
<protein>
    <submittedName>
        <fullName evidence="1">Sugar glycosyltransferase</fullName>
    </submittedName>
</protein>
<sequence>MRSLLKQIYRYTHSRAYRHNENLWPYLKIERATTGEIITFSYKGLNIPIIELGSLKNSCSGSLLLATTGPSINQIDFSCIPPLAVMGVNGAYHLNNVLNFTHYVIVDMTFIDDRKEVVESIISNTSLILFTTVYGIIKLIQMFGWEKVQCRLALIEDAAFKIYQHKNIHSNLNSVSSIHFHHSLPNIAFNTDIRSGVIDSGTVAYWAMQIAYYLGYERLYIAGLDMANFNLPRFYETPNDILPSRLAESLDSKIIPSFELAARLFREKHINIINLSESSAIDDAIFKKVNYRQAFNLNND</sequence>
<evidence type="ECO:0000313" key="1">
    <source>
        <dbReference type="EMBL" id="MBK5143944.1"/>
    </source>
</evidence>
<evidence type="ECO:0000313" key="2">
    <source>
        <dbReference type="Proteomes" id="UP001296921"/>
    </source>
</evidence>
<proteinExistence type="predicted"/>
<dbReference type="RefSeq" id="WP_218466605.1">
    <property type="nucleotide sequence ID" value="NZ_JADRCR010000004.1"/>
</dbReference>
<accession>A0ABS1IQL4</accession>
<dbReference type="Proteomes" id="UP001296921">
    <property type="component" value="Unassembled WGS sequence"/>
</dbReference>